<dbReference type="EMBL" id="AP022829">
    <property type="protein sequence ID" value="BCA89706.1"/>
    <property type="molecule type" value="Genomic_DNA"/>
</dbReference>
<dbReference type="Proteomes" id="UP000501727">
    <property type="component" value="Chromosome"/>
</dbReference>
<protein>
    <submittedName>
        <fullName evidence="2">Uncharacterized protein</fullName>
    </submittedName>
</protein>
<organism evidence="2 3">
    <name type="scientific">Adlercreutzia hattorii</name>
    <dbReference type="NCBI Taxonomy" id="2707299"/>
    <lineage>
        <taxon>Bacteria</taxon>
        <taxon>Bacillati</taxon>
        <taxon>Actinomycetota</taxon>
        <taxon>Coriobacteriia</taxon>
        <taxon>Eggerthellales</taxon>
        <taxon>Eggerthellaceae</taxon>
        <taxon>Adlercreutzia</taxon>
    </lineage>
</organism>
<evidence type="ECO:0000313" key="3">
    <source>
        <dbReference type="Proteomes" id="UP000501727"/>
    </source>
</evidence>
<keyword evidence="3" id="KW-1185">Reference proteome</keyword>
<accession>A0A6F8SQ78</accession>
<reference evidence="3" key="1">
    <citation type="journal article" date="2020" name="Microbiol. Resour. Announc.">
        <title>Complete Genome Sequence of Adlercreutzia sp. Strain 8CFCBH1, a Potent Producer of Equol, Isolated from Healthy Japanese Feces.</title>
        <authorList>
            <person name="Ogata Y."/>
            <person name="Sakamoto M."/>
            <person name="Ohkuma M."/>
            <person name="Hattori M."/>
            <person name="Suda W."/>
        </authorList>
    </citation>
    <scope>NUCLEOTIDE SEQUENCE [LARGE SCALE GENOMIC DNA]</scope>
    <source>
        <strain evidence="3">8CFCBH1</strain>
    </source>
</reference>
<reference evidence="3" key="2">
    <citation type="submission" date="2020-03" db="EMBL/GenBank/DDBJ databases">
        <title>Complete Genome Sequence of Adlercreutzia sp. strain 8CFCBH1 Producing Equol, Isolated from Healthy Japanese Feces.</title>
        <authorList>
            <person name="Ogata Y."/>
            <person name="Sakamoto M."/>
            <person name="Ohkuma M."/>
            <person name="Hattori M."/>
            <person name="Suda W."/>
        </authorList>
    </citation>
    <scope>NUCLEOTIDE SEQUENCE [LARGE SCALE GENOMIC DNA]</scope>
    <source>
        <strain evidence="3">8CFCBH1</strain>
    </source>
</reference>
<dbReference type="AlphaFoldDB" id="A0A6F8SQ78"/>
<keyword evidence="1" id="KW-0472">Membrane</keyword>
<proteinExistence type="predicted"/>
<dbReference type="KEGG" id="ahat:ADCFC_23250"/>
<evidence type="ECO:0000256" key="1">
    <source>
        <dbReference type="SAM" id="Phobius"/>
    </source>
</evidence>
<feature type="transmembrane region" description="Helical" evidence="1">
    <location>
        <begin position="21"/>
        <end position="42"/>
    </location>
</feature>
<keyword evidence="1" id="KW-0812">Transmembrane</keyword>
<name>A0A6F8SQ78_9ACTN</name>
<keyword evidence="1" id="KW-1133">Transmembrane helix</keyword>
<sequence>MKANSSEVNSLKRRKTRRKRLMAVAIVGAVFAGVAGVGFALAPDSGVHPLTAEAVCPVAGCASVMCHGYDAVPEPDGHSEMRCPEAGCASVECHGWDTLTGRYHQASDMSLNLWILMPVTLVLGLWLAVHGLSKGERDASA</sequence>
<gene>
    <name evidence="2" type="ORF">ADCFC_22030</name>
</gene>
<feature type="transmembrane region" description="Helical" evidence="1">
    <location>
        <begin position="111"/>
        <end position="129"/>
    </location>
</feature>
<evidence type="ECO:0000313" key="2">
    <source>
        <dbReference type="EMBL" id="BCA89706.1"/>
    </source>
</evidence>